<feature type="domain" description="Integrase catalytic" evidence="5">
    <location>
        <begin position="410"/>
        <end position="581"/>
    </location>
</feature>
<dbReference type="PROSITE" id="PS50175">
    <property type="entry name" value="ASP_PROT_RETROV"/>
    <property type="match status" value="1"/>
</dbReference>
<dbReference type="AlphaFoldDB" id="A0AAD7R2N0"/>
<accession>A0AAD7R2N0</accession>
<dbReference type="Proteomes" id="UP001221898">
    <property type="component" value="Unassembled WGS sequence"/>
</dbReference>
<dbReference type="FunFam" id="3.30.420.10:FF:000063">
    <property type="entry name" value="Retrovirus-related Pol polyprotein from transposon 297-like Protein"/>
    <property type="match status" value="1"/>
</dbReference>
<dbReference type="InterPro" id="IPR021109">
    <property type="entry name" value="Peptidase_aspartic_dom_sf"/>
</dbReference>
<dbReference type="GO" id="GO:0015074">
    <property type="term" value="P:DNA integration"/>
    <property type="evidence" value="ECO:0007669"/>
    <property type="project" value="InterPro"/>
</dbReference>
<dbReference type="Gene3D" id="2.40.70.10">
    <property type="entry name" value="Acid Proteases"/>
    <property type="match status" value="1"/>
</dbReference>
<feature type="domain" description="Peptidase A2" evidence="4">
    <location>
        <begin position="130"/>
        <end position="208"/>
    </location>
</feature>
<proteinExistence type="predicted"/>
<dbReference type="GO" id="GO:0006508">
    <property type="term" value="P:proteolysis"/>
    <property type="evidence" value="ECO:0007669"/>
    <property type="project" value="InterPro"/>
</dbReference>
<reference evidence="6" key="1">
    <citation type="journal article" date="2023" name="Science">
        <title>Genome structures resolve the early diversification of teleost fishes.</title>
        <authorList>
            <person name="Parey E."/>
            <person name="Louis A."/>
            <person name="Montfort J."/>
            <person name="Bouchez O."/>
            <person name="Roques C."/>
            <person name="Iampietro C."/>
            <person name="Lluch J."/>
            <person name="Castinel A."/>
            <person name="Donnadieu C."/>
            <person name="Desvignes T."/>
            <person name="Floi Bucao C."/>
            <person name="Jouanno E."/>
            <person name="Wen M."/>
            <person name="Mejri S."/>
            <person name="Dirks R."/>
            <person name="Jansen H."/>
            <person name="Henkel C."/>
            <person name="Chen W.J."/>
            <person name="Zahm M."/>
            <person name="Cabau C."/>
            <person name="Klopp C."/>
            <person name="Thompson A.W."/>
            <person name="Robinson-Rechavi M."/>
            <person name="Braasch I."/>
            <person name="Lecointre G."/>
            <person name="Bobe J."/>
            <person name="Postlethwait J.H."/>
            <person name="Berthelot C."/>
            <person name="Roest Crollius H."/>
            <person name="Guiguen Y."/>
        </authorList>
    </citation>
    <scope>NUCLEOTIDE SEQUENCE</scope>
    <source>
        <strain evidence="6">NC1722</strain>
    </source>
</reference>
<dbReference type="FunFam" id="1.10.340.70:FF:000003">
    <property type="entry name" value="Protein CBG25708"/>
    <property type="match status" value="1"/>
</dbReference>
<protein>
    <recommendedName>
        <fullName evidence="2">Gypsy retrotransposon integrase-like protein 1</fullName>
    </recommendedName>
</protein>
<sequence length="714" mass="79007">MQARAMAPNSSTEEQLVHAVSNTGRFAKYAKPQPNSARVALQEEWRTRACRNCGRLHKPRQCPAYNMDCRKCGKKNHFAAVCRSNPDVALVEAEAPDVNALYIAGISRAHKENSRDTGWSSSLRVGGTLVTFKLDTGAEANVLPPAVAEGLPMPLNMQRTDTIVVAYGGARIQPKGIVQLLVQARRKQAQLYFFVTDASDTPLLGRQACVQLDLVRRVEALARSAPATKQELLQQYLSSFWASTTFTLTLRAYPLTGSSDDGDLGDEKVIYAATTDPPLGGSITQLVQAASETDEEMLLLKDLHTGGWPDRRKSVPPRAQPYWSVRHSLYIDDGLVMVNKRIVVPKSLRAEVLQRLHTAHQGIQRSLAHARAIMYWPGLSNDVRAMVDSCSSCQEQLPSNQREPLLPHPVPDAPWQRNAADIFELQGRPFLLITDYYSKFPEVLQLPDKTAGSVIARFKAVFSRHGVPFTLIADHVPFASAEMARFACTWGFKIIHSSPAFPQSNRTAERAIKTVKAMLTAAARNGVDPHLAMLNLRNTPVTGMAYSPTQLLMGRVLRSNLPISNAALQPSTPVNVREGLARCQWRQKESYDKTAAPLLPFRTGERVRMETAQGWQPASIVRAREEPRSYDIITPSGATYRRNRKHLRPDRAARHDDQQDDIEAPDSDTEQGATPVEAPEPGANAPESQSAPCTRSGRRIKPPVRLKDYDTASD</sequence>
<dbReference type="Gene3D" id="4.10.60.10">
    <property type="entry name" value="Zinc finger, CCHC-type"/>
    <property type="match status" value="1"/>
</dbReference>
<dbReference type="InterPro" id="IPR012337">
    <property type="entry name" value="RNaseH-like_sf"/>
</dbReference>
<dbReference type="SUPFAM" id="SSF53098">
    <property type="entry name" value="Ribonuclease H-like"/>
    <property type="match status" value="1"/>
</dbReference>
<dbReference type="InterPro" id="IPR001584">
    <property type="entry name" value="Integrase_cat-core"/>
</dbReference>
<feature type="compositionally biased region" description="Acidic residues" evidence="3">
    <location>
        <begin position="658"/>
        <end position="669"/>
    </location>
</feature>
<organism evidence="6 7">
    <name type="scientific">Aldrovandia affinis</name>
    <dbReference type="NCBI Taxonomy" id="143900"/>
    <lineage>
        <taxon>Eukaryota</taxon>
        <taxon>Metazoa</taxon>
        <taxon>Chordata</taxon>
        <taxon>Craniata</taxon>
        <taxon>Vertebrata</taxon>
        <taxon>Euteleostomi</taxon>
        <taxon>Actinopterygii</taxon>
        <taxon>Neopterygii</taxon>
        <taxon>Teleostei</taxon>
        <taxon>Notacanthiformes</taxon>
        <taxon>Halosauridae</taxon>
        <taxon>Aldrovandia</taxon>
    </lineage>
</organism>
<feature type="compositionally biased region" description="Basic and acidic residues" evidence="3">
    <location>
        <begin position="705"/>
        <end position="714"/>
    </location>
</feature>
<dbReference type="EMBL" id="JAINUG010001021">
    <property type="protein sequence ID" value="KAJ8358357.1"/>
    <property type="molecule type" value="Genomic_DNA"/>
</dbReference>
<dbReference type="GO" id="GO:0003676">
    <property type="term" value="F:nucleic acid binding"/>
    <property type="evidence" value="ECO:0007669"/>
    <property type="project" value="InterPro"/>
</dbReference>
<dbReference type="Pfam" id="PF17921">
    <property type="entry name" value="Integrase_H2C2"/>
    <property type="match status" value="1"/>
</dbReference>
<dbReference type="PANTHER" id="PTHR37984">
    <property type="entry name" value="PROTEIN CBG26694"/>
    <property type="match status" value="1"/>
</dbReference>
<dbReference type="Gene3D" id="3.30.420.10">
    <property type="entry name" value="Ribonuclease H-like superfamily/Ribonuclease H"/>
    <property type="match status" value="1"/>
</dbReference>
<evidence type="ECO:0000256" key="3">
    <source>
        <dbReference type="SAM" id="MobiDB-lite"/>
    </source>
</evidence>
<evidence type="ECO:0000259" key="5">
    <source>
        <dbReference type="PROSITE" id="PS50994"/>
    </source>
</evidence>
<dbReference type="GO" id="GO:0008270">
    <property type="term" value="F:zinc ion binding"/>
    <property type="evidence" value="ECO:0007669"/>
    <property type="project" value="InterPro"/>
</dbReference>
<feature type="region of interest" description="Disordered" evidence="3">
    <location>
        <begin position="632"/>
        <end position="714"/>
    </location>
</feature>
<keyword evidence="7" id="KW-1185">Reference proteome</keyword>
<comment type="caution">
    <text evidence="6">The sequence shown here is derived from an EMBL/GenBank/DDBJ whole genome shotgun (WGS) entry which is preliminary data.</text>
</comment>
<evidence type="ECO:0000313" key="6">
    <source>
        <dbReference type="EMBL" id="KAJ8358357.1"/>
    </source>
</evidence>
<dbReference type="InterPro" id="IPR050951">
    <property type="entry name" value="Retrovirus_Pol_polyprotein"/>
</dbReference>
<dbReference type="Gene3D" id="1.10.340.70">
    <property type="match status" value="1"/>
</dbReference>
<dbReference type="InterPro" id="IPR001995">
    <property type="entry name" value="Peptidase_A2_cat"/>
</dbReference>
<evidence type="ECO:0000256" key="2">
    <source>
        <dbReference type="ARBA" id="ARBA00039658"/>
    </source>
</evidence>
<evidence type="ECO:0000256" key="1">
    <source>
        <dbReference type="ARBA" id="ARBA00022801"/>
    </source>
</evidence>
<dbReference type="InterPro" id="IPR041588">
    <property type="entry name" value="Integrase_H2C2"/>
</dbReference>
<evidence type="ECO:0000313" key="7">
    <source>
        <dbReference type="Proteomes" id="UP001221898"/>
    </source>
</evidence>
<keyword evidence="1" id="KW-0378">Hydrolase</keyword>
<dbReference type="SUPFAM" id="SSF50630">
    <property type="entry name" value="Acid proteases"/>
    <property type="match status" value="1"/>
</dbReference>
<dbReference type="PANTHER" id="PTHR37984:SF7">
    <property type="entry name" value="INTEGRASE CATALYTIC DOMAIN-CONTAINING PROTEIN"/>
    <property type="match status" value="1"/>
</dbReference>
<dbReference type="InterPro" id="IPR036397">
    <property type="entry name" value="RNaseH_sf"/>
</dbReference>
<dbReference type="PROSITE" id="PS50994">
    <property type="entry name" value="INTEGRASE"/>
    <property type="match status" value="1"/>
</dbReference>
<dbReference type="GO" id="GO:0004190">
    <property type="term" value="F:aspartic-type endopeptidase activity"/>
    <property type="evidence" value="ECO:0007669"/>
    <property type="project" value="InterPro"/>
</dbReference>
<dbReference type="InterPro" id="IPR001878">
    <property type="entry name" value="Znf_CCHC"/>
</dbReference>
<name>A0AAD7R2N0_9TELE</name>
<evidence type="ECO:0000259" key="4">
    <source>
        <dbReference type="PROSITE" id="PS50175"/>
    </source>
</evidence>
<dbReference type="SMART" id="SM00343">
    <property type="entry name" value="ZnF_C2HC"/>
    <property type="match status" value="2"/>
</dbReference>
<gene>
    <name evidence="6" type="ORF">AAFF_G00013270</name>
</gene>